<comment type="caution">
    <text evidence="2">The sequence shown here is derived from an EMBL/GenBank/DDBJ whole genome shotgun (WGS) entry which is preliminary data.</text>
</comment>
<keyword evidence="3" id="KW-1185">Reference proteome</keyword>
<dbReference type="Pfam" id="PF03551">
    <property type="entry name" value="PadR"/>
    <property type="match status" value="1"/>
</dbReference>
<dbReference type="EMBL" id="JBHSPH010000009">
    <property type="protein sequence ID" value="MFC5864322.1"/>
    <property type="molecule type" value="Genomic_DNA"/>
</dbReference>
<dbReference type="InterPro" id="IPR036388">
    <property type="entry name" value="WH-like_DNA-bd_sf"/>
</dbReference>
<evidence type="ECO:0000313" key="2">
    <source>
        <dbReference type="EMBL" id="MFC5864322.1"/>
    </source>
</evidence>
<dbReference type="PANTHER" id="PTHR33169:SF14">
    <property type="entry name" value="TRANSCRIPTIONAL REGULATOR RV3488"/>
    <property type="match status" value="1"/>
</dbReference>
<sequence length="119" mass="13397">MPTQSDDSDRIALLQGTLDLLILKTLLFGAVHGQGIARSIQHQSEETFLVDHGSLYLALQRLEDQKLISAKWGVSENNRKARFYTLTAKGRKELDTKTSQWNRLTRAMGLILSPQSEES</sequence>
<dbReference type="InterPro" id="IPR036390">
    <property type="entry name" value="WH_DNA-bd_sf"/>
</dbReference>
<dbReference type="RefSeq" id="WP_263342058.1">
    <property type="nucleotide sequence ID" value="NZ_JAGSYH010000009.1"/>
</dbReference>
<name>A0ABW1EJ52_9BACT</name>
<dbReference type="NCBIfam" id="TIGR03433">
    <property type="entry name" value="padR_acidobact"/>
    <property type="match status" value="1"/>
</dbReference>
<dbReference type="SUPFAM" id="SSF46785">
    <property type="entry name" value="Winged helix' DNA-binding domain"/>
    <property type="match status" value="1"/>
</dbReference>
<organism evidence="2 3">
    <name type="scientific">Acidicapsa dinghuensis</name>
    <dbReference type="NCBI Taxonomy" id="2218256"/>
    <lineage>
        <taxon>Bacteria</taxon>
        <taxon>Pseudomonadati</taxon>
        <taxon>Acidobacteriota</taxon>
        <taxon>Terriglobia</taxon>
        <taxon>Terriglobales</taxon>
        <taxon>Acidobacteriaceae</taxon>
        <taxon>Acidicapsa</taxon>
    </lineage>
</organism>
<evidence type="ECO:0000313" key="3">
    <source>
        <dbReference type="Proteomes" id="UP001596091"/>
    </source>
</evidence>
<dbReference type="InterPro" id="IPR052509">
    <property type="entry name" value="Metal_resp_DNA-bind_regulator"/>
</dbReference>
<feature type="domain" description="Transcription regulator PadR N-terminal" evidence="1">
    <location>
        <begin position="22"/>
        <end position="95"/>
    </location>
</feature>
<dbReference type="Proteomes" id="UP001596091">
    <property type="component" value="Unassembled WGS sequence"/>
</dbReference>
<dbReference type="InterPro" id="IPR005149">
    <property type="entry name" value="Tscrpt_reg_PadR_N"/>
</dbReference>
<evidence type="ECO:0000259" key="1">
    <source>
        <dbReference type="Pfam" id="PF03551"/>
    </source>
</evidence>
<accession>A0ABW1EJ52</accession>
<dbReference type="Gene3D" id="1.10.10.10">
    <property type="entry name" value="Winged helix-like DNA-binding domain superfamily/Winged helix DNA-binding domain"/>
    <property type="match status" value="1"/>
</dbReference>
<proteinExistence type="predicted"/>
<protein>
    <submittedName>
        <fullName evidence="2">PadR family transcriptional regulator</fullName>
    </submittedName>
</protein>
<dbReference type="InterPro" id="IPR017799">
    <property type="entry name" value="Tscrpt_reg_PadR_acidobac-type"/>
</dbReference>
<gene>
    <name evidence="2" type="ORF">ACFPT7_18595</name>
</gene>
<reference evidence="3" key="1">
    <citation type="journal article" date="2019" name="Int. J. Syst. Evol. Microbiol.">
        <title>The Global Catalogue of Microorganisms (GCM) 10K type strain sequencing project: providing services to taxonomists for standard genome sequencing and annotation.</title>
        <authorList>
            <consortium name="The Broad Institute Genomics Platform"/>
            <consortium name="The Broad Institute Genome Sequencing Center for Infectious Disease"/>
            <person name="Wu L."/>
            <person name="Ma J."/>
        </authorList>
    </citation>
    <scope>NUCLEOTIDE SEQUENCE [LARGE SCALE GENOMIC DNA]</scope>
    <source>
        <strain evidence="3">JCM 4087</strain>
    </source>
</reference>
<dbReference type="PANTHER" id="PTHR33169">
    <property type="entry name" value="PADR-FAMILY TRANSCRIPTIONAL REGULATOR"/>
    <property type="match status" value="1"/>
</dbReference>